<keyword evidence="4 10" id="KW-0067">ATP-binding</keyword>
<dbReference type="GO" id="GO:0005524">
    <property type="term" value="F:ATP binding"/>
    <property type="evidence" value="ECO:0007669"/>
    <property type="project" value="UniProtKB-KW"/>
</dbReference>
<feature type="domain" description="ABC transporter" evidence="8">
    <location>
        <begin position="336"/>
        <end position="570"/>
    </location>
</feature>
<dbReference type="GO" id="GO:0016887">
    <property type="term" value="F:ATP hydrolysis activity"/>
    <property type="evidence" value="ECO:0007669"/>
    <property type="project" value="InterPro"/>
</dbReference>
<dbReference type="GO" id="GO:0005886">
    <property type="term" value="C:plasma membrane"/>
    <property type="evidence" value="ECO:0007669"/>
    <property type="project" value="UniProtKB-SubCell"/>
</dbReference>
<dbReference type="PANTHER" id="PTHR43394:SF1">
    <property type="entry name" value="ATP-BINDING CASSETTE SUB-FAMILY B MEMBER 10, MITOCHONDRIAL"/>
    <property type="match status" value="1"/>
</dbReference>
<dbReference type="Pfam" id="PF00664">
    <property type="entry name" value="ABC_membrane"/>
    <property type="match status" value="1"/>
</dbReference>
<accession>A0A7X2T3F9</accession>
<sequence length="576" mass="65694">MKTLKSFIKYYAPYKFPLFMDLFCACVISVIDISFPLILNLCTHHIFVHSSIKSILPYMFIGLFILYVIRALCKYYVSCQGHIMGAKMERDMRKDLFEQYQKLSFRYYDENNTGIMMSRITTDLFDISEFAHHGPENLFISFLKITGSFVILLWIYWPLALILLTVTIGMGVFSFSYNKKMRKTFDDNRKKIGHVNAAVQDSLSGIRVVQSFTNEEIELEKFKEANEKFLDSKRNNYKAMGTFQAGNNFFQGMLYTCVLVFGGIFILYGNFNVINLATFALYIGIFISPIEVLVELTEMFQKGISGFRRFEEIVSLIPDIQDEKDAIELKDVKGDIEFSHVSFQYNKDETILEDVCLSIPSGKKLALVGPSGSGKSTLCSLIPRFYDVNKGSIQIDGVDIRNYTLKSLRQAIGLVQQDVYLFTGTIAENIAYGNEMASFEEIVEAAKLANIHDFIMSLPEGYQTFVGERGTRLSGGQKQRISIARVFLKNPKILILDEATSALDNESERIIQKSLDHLSKGRTCITIAHRLSTIQNADEILVVDQEGIKEKGNHEELLKKNGIYAKYYRLQFEKSI</sequence>
<protein>
    <submittedName>
        <fullName evidence="10">ABC transporter ATP-binding protein</fullName>
    </submittedName>
</protein>
<dbReference type="InterPro" id="IPR027417">
    <property type="entry name" value="P-loop_NTPase"/>
</dbReference>
<dbReference type="SUPFAM" id="SSF90123">
    <property type="entry name" value="ABC transporter transmembrane region"/>
    <property type="match status" value="1"/>
</dbReference>
<dbReference type="Pfam" id="PF00005">
    <property type="entry name" value="ABC_tran"/>
    <property type="match status" value="1"/>
</dbReference>
<dbReference type="PANTHER" id="PTHR43394">
    <property type="entry name" value="ATP-DEPENDENT PERMEASE MDL1, MITOCHONDRIAL"/>
    <property type="match status" value="1"/>
</dbReference>
<dbReference type="Proteomes" id="UP000470082">
    <property type="component" value="Unassembled WGS sequence"/>
</dbReference>
<dbReference type="SUPFAM" id="SSF52540">
    <property type="entry name" value="P-loop containing nucleoside triphosphate hydrolases"/>
    <property type="match status" value="1"/>
</dbReference>
<feature type="transmembrane region" description="Helical" evidence="7">
    <location>
        <begin position="274"/>
        <end position="294"/>
    </location>
</feature>
<evidence type="ECO:0000256" key="2">
    <source>
        <dbReference type="ARBA" id="ARBA00022692"/>
    </source>
</evidence>
<comment type="subcellular location">
    <subcellularLocation>
        <location evidence="1">Cell membrane</location>
        <topology evidence="1">Multi-pass membrane protein</topology>
    </subcellularLocation>
</comment>
<dbReference type="InterPro" id="IPR003593">
    <property type="entry name" value="AAA+_ATPase"/>
</dbReference>
<dbReference type="RefSeq" id="WP_154459964.1">
    <property type="nucleotide sequence ID" value="NZ_VUMM01000007.1"/>
</dbReference>
<gene>
    <name evidence="10" type="ORF">FYJ50_04810</name>
</gene>
<evidence type="ECO:0000259" key="9">
    <source>
        <dbReference type="PROSITE" id="PS50929"/>
    </source>
</evidence>
<dbReference type="Gene3D" id="3.40.50.300">
    <property type="entry name" value="P-loop containing nucleotide triphosphate hydrolases"/>
    <property type="match status" value="1"/>
</dbReference>
<dbReference type="InterPro" id="IPR039421">
    <property type="entry name" value="Type_1_exporter"/>
</dbReference>
<feature type="transmembrane region" description="Helical" evidence="7">
    <location>
        <begin position="248"/>
        <end position="268"/>
    </location>
</feature>
<organism evidence="10 11">
    <name type="scientific">Floccifex porci</name>
    <dbReference type="NCBI Taxonomy" id="2606629"/>
    <lineage>
        <taxon>Bacteria</taxon>
        <taxon>Bacillati</taxon>
        <taxon>Bacillota</taxon>
        <taxon>Erysipelotrichia</taxon>
        <taxon>Erysipelotrichales</taxon>
        <taxon>Erysipelotrichaceae</taxon>
        <taxon>Floccifex</taxon>
    </lineage>
</organism>
<dbReference type="InterPro" id="IPR036640">
    <property type="entry name" value="ABC1_TM_sf"/>
</dbReference>
<proteinExistence type="predicted"/>
<dbReference type="InterPro" id="IPR017871">
    <property type="entry name" value="ABC_transporter-like_CS"/>
</dbReference>
<feature type="transmembrane region" description="Helical" evidence="7">
    <location>
        <begin position="55"/>
        <end position="77"/>
    </location>
</feature>
<evidence type="ECO:0000256" key="4">
    <source>
        <dbReference type="ARBA" id="ARBA00022840"/>
    </source>
</evidence>
<dbReference type="CDD" id="cd03251">
    <property type="entry name" value="ABCC_MsbA"/>
    <property type="match status" value="1"/>
</dbReference>
<dbReference type="PROSITE" id="PS50929">
    <property type="entry name" value="ABC_TM1F"/>
    <property type="match status" value="1"/>
</dbReference>
<dbReference type="SMART" id="SM00382">
    <property type="entry name" value="AAA"/>
    <property type="match status" value="1"/>
</dbReference>
<dbReference type="InterPro" id="IPR011527">
    <property type="entry name" value="ABC1_TM_dom"/>
</dbReference>
<keyword evidence="6 7" id="KW-0472">Membrane</keyword>
<evidence type="ECO:0000256" key="1">
    <source>
        <dbReference type="ARBA" id="ARBA00004651"/>
    </source>
</evidence>
<feature type="transmembrane region" description="Helical" evidence="7">
    <location>
        <begin position="151"/>
        <end position="173"/>
    </location>
</feature>
<evidence type="ECO:0000256" key="6">
    <source>
        <dbReference type="ARBA" id="ARBA00023136"/>
    </source>
</evidence>
<evidence type="ECO:0000256" key="3">
    <source>
        <dbReference type="ARBA" id="ARBA00022741"/>
    </source>
</evidence>
<dbReference type="GO" id="GO:0015421">
    <property type="term" value="F:ABC-type oligopeptide transporter activity"/>
    <property type="evidence" value="ECO:0007669"/>
    <property type="project" value="TreeGrafter"/>
</dbReference>
<dbReference type="CDD" id="cd18549">
    <property type="entry name" value="ABC_6TM_YwjA_like"/>
    <property type="match status" value="1"/>
</dbReference>
<dbReference type="FunFam" id="3.40.50.300:FF:000218">
    <property type="entry name" value="Multidrug ABC transporter ATP-binding protein"/>
    <property type="match status" value="1"/>
</dbReference>
<dbReference type="PROSITE" id="PS00211">
    <property type="entry name" value="ABC_TRANSPORTER_1"/>
    <property type="match status" value="1"/>
</dbReference>
<dbReference type="InterPro" id="IPR003439">
    <property type="entry name" value="ABC_transporter-like_ATP-bd"/>
</dbReference>
<evidence type="ECO:0000259" key="8">
    <source>
        <dbReference type="PROSITE" id="PS50893"/>
    </source>
</evidence>
<evidence type="ECO:0000313" key="10">
    <source>
        <dbReference type="EMBL" id="MSS01427.1"/>
    </source>
</evidence>
<feature type="domain" description="ABC transmembrane type-1" evidence="9">
    <location>
        <begin position="22"/>
        <end position="302"/>
    </location>
</feature>
<evidence type="ECO:0000256" key="7">
    <source>
        <dbReference type="SAM" id="Phobius"/>
    </source>
</evidence>
<keyword evidence="2 7" id="KW-0812">Transmembrane</keyword>
<name>A0A7X2T3F9_9FIRM</name>
<keyword evidence="3" id="KW-0547">Nucleotide-binding</keyword>
<evidence type="ECO:0000256" key="5">
    <source>
        <dbReference type="ARBA" id="ARBA00022989"/>
    </source>
</evidence>
<dbReference type="AlphaFoldDB" id="A0A7X2T3F9"/>
<keyword evidence="5 7" id="KW-1133">Transmembrane helix</keyword>
<comment type="caution">
    <text evidence="10">The sequence shown here is derived from an EMBL/GenBank/DDBJ whole genome shotgun (WGS) entry which is preliminary data.</text>
</comment>
<evidence type="ECO:0000313" key="11">
    <source>
        <dbReference type="Proteomes" id="UP000470082"/>
    </source>
</evidence>
<feature type="transmembrane region" description="Helical" evidence="7">
    <location>
        <begin position="20"/>
        <end position="43"/>
    </location>
</feature>
<reference evidence="10 11" key="1">
    <citation type="submission" date="2019-08" db="EMBL/GenBank/DDBJ databases">
        <title>In-depth cultivation of the pig gut microbiome towards novel bacterial diversity and tailored functional studies.</title>
        <authorList>
            <person name="Wylensek D."/>
            <person name="Hitch T.C.A."/>
            <person name="Clavel T."/>
        </authorList>
    </citation>
    <scope>NUCLEOTIDE SEQUENCE [LARGE SCALE GENOMIC DNA]</scope>
    <source>
        <strain evidence="10 11">LKV-178-WT-2G</strain>
    </source>
</reference>
<keyword evidence="11" id="KW-1185">Reference proteome</keyword>
<dbReference type="EMBL" id="VUMM01000007">
    <property type="protein sequence ID" value="MSS01427.1"/>
    <property type="molecule type" value="Genomic_DNA"/>
</dbReference>
<dbReference type="PROSITE" id="PS50893">
    <property type="entry name" value="ABC_TRANSPORTER_2"/>
    <property type="match status" value="1"/>
</dbReference>
<dbReference type="Gene3D" id="1.20.1560.10">
    <property type="entry name" value="ABC transporter type 1, transmembrane domain"/>
    <property type="match status" value="1"/>
</dbReference>